<dbReference type="Proteomes" id="UP000036464">
    <property type="component" value="Unassembled WGS sequence"/>
</dbReference>
<protein>
    <submittedName>
        <fullName evidence="1">Uncharacterized protein</fullName>
    </submittedName>
</protein>
<evidence type="ECO:0000313" key="2">
    <source>
        <dbReference type="Proteomes" id="UP000036464"/>
    </source>
</evidence>
<evidence type="ECO:0000313" key="1">
    <source>
        <dbReference type="EMBL" id="KLO25908.1"/>
    </source>
</evidence>
<comment type="caution">
    <text evidence="1">The sequence shown here is derived from an EMBL/GenBank/DDBJ whole genome shotgun (WGS) entry which is preliminary data.</text>
</comment>
<name>A0ABR5FA31_9MYCO</name>
<accession>A0ABR5FA31</accession>
<organism evidence="1 2">
    <name type="scientific">Mycolicibacter heraklionensis</name>
    <dbReference type="NCBI Taxonomy" id="512402"/>
    <lineage>
        <taxon>Bacteria</taxon>
        <taxon>Bacillati</taxon>
        <taxon>Actinomycetota</taxon>
        <taxon>Actinomycetes</taxon>
        <taxon>Mycobacteriales</taxon>
        <taxon>Mycobacteriaceae</taxon>
        <taxon>Mycolicibacter</taxon>
    </lineage>
</organism>
<sequence>MTGHVKHDEASESVAIRTHLPDEAPFIDKAWLVATARTGAQLKATADVESWPDLFVPETPQQ</sequence>
<dbReference type="EMBL" id="LDPO01000027">
    <property type="protein sequence ID" value="KLO25908.1"/>
    <property type="molecule type" value="Genomic_DNA"/>
</dbReference>
<proteinExistence type="predicted"/>
<dbReference type="RefSeq" id="WP_131721548.1">
    <property type="nucleotide sequence ID" value="NZ_LDPO01000027.1"/>
</dbReference>
<keyword evidence="2" id="KW-1185">Reference proteome</keyword>
<gene>
    <name evidence="1" type="ORF">ABW16_21610</name>
</gene>
<reference evidence="1 2" key="1">
    <citation type="submission" date="2015-05" db="EMBL/GenBank/DDBJ databases">
        <title>Genome sequence of Mycobacterium heraklionense Davo strain.</title>
        <authorList>
            <person name="Greninger A.L."/>
            <person name="Cunningham G."/>
            <person name="Miller S."/>
        </authorList>
    </citation>
    <scope>NUCLEOTIDE SEQUENCE [LARGE SCALE GENOMIC DNA]</scope>
    <source>
        <strain evidence="1 2">Davo</strain>
    </source>
</reference>